<evidence type="ECO:0000259" key="2">
    <source>
        <dbReference type="Pfam" id="PF13581"/>
    </source>
</evidence>
<dbReference type="RefSeq" id="WP_311513537.1">
    <property type="nucleotide sequence ID" value="NZ_JAVREP010000017.1"/>
</dbReference>
<protein>
    <submittedName>
        <fullName evidence="3">ATP-binding protein</fullName>
    </submittedName>
</protein>
<evidence type="ECO:0000313" key="3">
    <source>
        <dbReference type="EMBL" id="MDT0330964.1"/>
    </source>
</evidence>
<gene>
    <name evidence="3" type="ORF">RM479_21305</name>
</gene>
<dbReference type="Proteomes" id="UP001183390">
    <property type="component" value="Unassembled WGS sequence"/>
</dbReference>
<keyword evidence="3" id="KW-0547">Nucleotide-binding</keyword>
<dbReference type="GO" id="GO:0005524">
    <property type="term" value="F:ATP binding"/>
    <property type="evidence" value="ECO:0007669"/>
    <property type="project" value="UniProtKB-KW"/>
</dbReference>
<dbReference type="InterPro" id="IPR036890">
    <property type="entry name" value="HATPase_C_sf"/>
</dbReference>
<dbReference type="InterPro" id="IPR050267">
    <property type="entry name" value="Anti-sigma-factor_SerPK"/>
</dbReference>
<dbReference type="InterPro" id="IPR003594">
    <property type="entry name" value="HATPase_dom"/>
</dbReference>
<feature type="domain" description="Histidine kinase/HSP90-like ATPase" evidence="2">
    <location>
        <begin position="21"/>
        <end position="126"/>
    </location>
</feature>
<dbReference type="SUPFAM" id="SSF55874">
    <property type="entry name" value="ATPase domain of HSP90 chaperone/DNA topoisomerase II/histidine kinase"/>
    <property type="match status" value="1"/>
</dbReference>
<dbReference type="PANTHER" id="PTHR35526:SF3">
    <property type="entry name" value="ANTI-SIGMA-F FACTOR RSBW"/>
    <property type="match status" value="1"/>
</dbReference>
<keyword evidence="1" id="KW-0418">Kinase</keyword>
<comment type="caution">
    <text evidence="3">The sequence shown here is derived from an EMBL/GenBank/DDBJ whole genome shotgun (WGS) entry which is preliminary data.</text>
</comment>
<sequence>MTQNPRQTALVPTCSVRLPGTGENVVEARRFTVTTLRETEADVPEDVVDRAELLASGLATNAIRHTRSGDDGESFVVVVIAEPGLVRVTVRTGEPRDPARAPVVRHATPLAESGRGLALVDTLADEWGELPWPECGVFFQLTWTEDSRR</sequence>
<evidence type="ECO:0000313" key="4">
    <source>
        <dbReference type="Proteomes" id="UP001183390"/>
    </source>
</evidence>
<keyword evidence="1" id="KW-0723">Serine/threonine-protein kinase</keyword>
<name>A0ABU2ME58_9ACTN</name>
<keyword evidence="4" id="KW-1185">Reference proteome</keyword>
<proteinExistence type="predicted"/>
<evidence type="ECO:0000256" key="1">
    <source>
        <dbReference type="ARBA" id="ARBA00022527"/>
    </source>
</evidence>
<accession>A0ABU2ME58</accession>
<dbReference type="PANTHER" id="PTHR35526">
    <property type="entry name" value="ANTI-SIGMA-F FACTOR RSBW-RELATED"/>
    <property type="match status" value="1"/>
</dbReference>
<keyword evidence="1" id="KW-0808">Transferase</keyword>
<organism evidence="3 4">
    <name type="scientific">Nocardiopsis lambiniae</name>
    <dbReference type="NCBI Taxonomy" id="3075539"/>
    <lineage>
        <taxon>Bacteria</taxon>
        <taxon>Bacillati</taxon>
        <taxon>Actinomycetota</taxon>
        <taxon>Actinomycetes</taxon>
        <taxon>Streptosporangiales</taxon>
        <taxon>Nocardiopsidaceae</taxon>
        <taxon>Nocardiopsis</taxon>
    </lineage>
</organism>
<dbReference type="Gene3D" id="3.30.565.10">
    <property type="entry name" value="Histidine kinase-like ATPase, C-terminal domain"/>
    <property type="match status" value="1"/>
</dbReference>
<dbReference type="EMBL" id="JAVREP010000017">
    <property type="protein sequence ID" value="MDT0330964.1"/>
    <property type="molecule type" value="Genomic_DNA"/>
</dbReference>
<keyword evidence="3" id="KW-0067">ATP-binding</keyword>
<reference evidence="4" key="1">
    <citation type="submission" date="2023-07" db="EMBL/GenBank/DDBJ databases">
        <title>30 novel species of actinomycetes from the DSMZ collection.</title>
        <authorList>
            <person name="Nouioui I."/>
        </authorList>
    </citation>
    <scope>NUCLEOTIDE SEQUENCE [LARGE SCALE GENOMIC DNA]</scope>
    <source>
        <strain evidence="4">DSM 44743</strain>
    </source>
</reference>
<dbReference type="Pfam" id="PF13581">
    <property type="entry name" value="HATPase_c_2"/>
    <property type="match status" value="1"/>
</dbReference>
<dbReference type="CDD" id="cd16936">
    <property type="entry name" value="HATPase_RsbW-like"/>
    <property type="match status" value="1"/>
</dbReference>